<organism evidence="2">
    <name type="scientific">Panicum hallii</name>
    <dbReference type="NCBI Taxonomy" id="206008"/>
    <lineage>
        <taxon>Eukaryota</taxon>
        <taxon>Viridiplantae</taxon>
        <taxon>Streptophyta</taxon>
        <taxon>Embryophyta</taxon>
        <taxon>Tracheophyta</taxon>
        <taxon>Spermatophyta</taxon>
        <taxon>Magnoliopsida</taxon>
        <taxon>Liliopsida</taxon>
        <taxon>Poales</taxon>
        <taxon>Poaceae</taxon>
        <taxon>PACMAD clade</taxon>
        <taxon>Panicoideae</taxon>
        <taxon>Panicodae</taxon>
        <taxon>Paniceae</taxon>
        <taxon>Panicinae</taxon>
        <taxon>Panicum</taxon>
        <taxon>Panicum sect. Panicum</taxon>
    </lineage>
</organism>
<dbReference type="Gramene" id="PVH33297">
    <property type="protein sequence ID" value="PVH33297"/>
    <property type="gene ID" value="PAHAL_9G620700"/>
</dbReference>
<sequence>MSRAASVARLAGTWRLSPVSIRRWHWQLLSLSIDRSNWMHQSSDHRRICRGGRTGVAGSWKLLPAGNSRPACQHLPDPRQNEKERFQGKQTRSSARLHITSLPNGVCFSGCESP</sequence>
<protein>
    <submittedName>
        <fullName evidence="2">Uncharacterized protein</fullName>
    </submittedName>
</protein>
<dbReference type="Proteomes" id="UP000243499">
    <property type="component" value="Chromosome 9"/>
</dbReference>
<proteinExistence type="predicted"/>
<name>A0A2T8I6K5_9POAL</name>
<evidence type="ECO:0000313" key="2">
    <source>
        <dbReference type="EMBL" id="PVH33297.1"/>
    </source>
</evidence>
<accession>A0A2T8I6K5</accession>
<evidence type="ECO:0000256" key="1">
    <source>
        <dbReference type="SAM" id="MobiDB-lite"/>
    </source>
</evidence>
<dbReference type="EMBL" id="CM008054">
    <property type="protein sequence ID" value="PVH33297.1"/>
    <property type="molecule type" value="Genomic_DNA"/>
</dbReference>
<reference evidence="2" key="1">
    <citation type="submission" date="2018-04" db="EMBL/GenBank/DDBJ databases">
        <title>WGS assembly of Panicum hallii.</title>
        <authorList>
            <person name="Lovell J."/>
            <person name="Jenkins J."/>
            <person name="Lowry D."/>
            <person name="Mamidi S."/>
            <person name="Sreedasyam A."/>
            <person name="Weng X."/>
            <person name="Barry K."/>
            <person name="Bonette J."/>
            <person name="Campitelli B."/>
            <person name="Daum C."/>
            <person name="Gordon S."/>
            <person name="Gould B."/>
            <person name="Lipzen A."/>
            <person name="Macqueen A."/>
            <person name="Palacio-Mejia J."/>
            <person name="Plott C."/>
            <person name="Shakirov E."/>
            <person name="Shu S."/>
            <person name="Yoshinaga Y."/>
            <person name="Zane M."/>
            <person name="Rokhsar D."/>
            <person name="Grimwood J."/>
            <person name="Schmutz J."/>
            <person name="Juenger T."/>
        </authorList>
    </citation>
    <scope>NUCLEOTIDE SEQUENCE [LARGE SCALE GENOMIC DNA]</scope>
    <source>
        <strain evidence="2">FIL2</strain>
    </source>
</reference>
<feature type="region of interest" description="Disordered" evidence="1">
    <location>
        <begin position="69"/>
        <end position="95"/>
    </location>
</feature>
<dbReference type="AlphaFoldDB" id="A0A2T8I6K5"/>
<feature type="compositionally biased region" description="Basic and acidic residues" evidence="1">
    <location>
        <begin position="76"/>
        <end position="87"/>
    </location>
</feature>
<gene>
    <name evidence="2" type="ORF">PAHAL_9G620700</name>
</gene>